<dbReference type="Proteomes" id="UP001172101">
    <property type="component" value="Unassembled WGS sequence"/>
</dbReference>
<dbReference type="Gene3D" id="3.90.550.20">
    <property type="match status" value="1"/>
</dbReference>
<dbReference type="GO" id="GO:0000030">
    <property type="term" value="F:mannosyltransferase activity"/>
    <property type="evidence" value="ECO:0007669"/>
    <property type="project" value="TreeGrafter"/>
</dbReference>
<comment type="caution">
    <text evidence="8">The sequence shown here is derived from an EMBL/GenBank/DDBJ whole genome shotgun (WGS) entry which is preliminary data.</text>
</comment>
<dbReference type="RefSeq" id="XP_060300697.1">
    <property type="nucleotide sequence ID" value="XM_060433441.1"/>
</dbReference>
<evidence type="ECO:0000256" key="4">
    <source>
        <dbReference type="ARBA" id="ARBA00022692"/>
    </source>
</evidence>
<dbReference type="GO" id="GO:0016020">
    <property type="term" value="C:membrane"/>
    <property type="evidence" value="ECO:0007669"/>
    <property type="project" value="UniProtKB-SubCell"/>
</dbReference>
<dbReference type="SUPFAM" id="SSF53448">
    <property type="entry name" value="Nucleotide-diphospho-sugar transferases"/>
    <property type="match status" value="1"/>
</dbReference>
<evidence type="ECO:0000313" key="8">
    <source>
        <dbReference type="EMBL" id="KAK0727842.1"/>
    </source>
</evidence>
<dbReference type="Pfam" id="PF04488">
    <property type="entry name" value="Gly_transf_sug"/>
    <property type="match status" value="1"/>
</dbReference>
<dbReference type="InterPro" id="IPR051706">
    <property type="entry name" value="Glycosyltransferase_domain"/>
</dbReference>
<name>A0AA40B565_9PEZI</name>
<gene>
    <name evidence="8" type="ORF">B0T26DRAFT_146820</name>
</gene>
<evidence type="ECO:0000256" key="2">
    <source>
        <dbReference type="ARBA" id="ARBA00009003"/>
    </source>
</evidence>
<feature type="transmembrane region" description="Helical" evidence="7">
    <location>
        <begin position="6"/>
        <end position="25"/>
    </location>
</feature>
<accession>A0AA40B565</accession>
<evidence type="ECO:0000256" key="5">
    <source>
        <dbReference type="ARBA" id="ARBA00022989"/>
    </source>
</evidence>
<sequence length="328" mass="38697">MRLSIRVSFVFWGIALLTGICYVISRGLVFKQIFMNHAGIPISQPEVANAYNASGDSRPQLIPKLIHQVFHNWHDPGNEVLPDDWDKVRQTCIKANPDFNYTLWTEKSSRDFIEREYAWFLHTYDGYRYPVQRVDAVRYFILLHYGGIYLDLDNGCKTDLTPLLYYPTWITEPGRGALSNNVLASRPNHPFWNRLTLSLMPWDYNWFFPYVTISYASGQWFVSAIWQEYHSLLPKVSENPDIEHRLYRLMMDDRAGEDPWVYFTQERGGTWINWDNYLFLMIGDHLFLFVLLLVSSISLAGWLITRMIRKYKTGGYSRLKTQLNRYTI</sequence>
<dbReference type="GeneID" id="85316712"/>
<dbReference type="AlphaFoldDB" id="A0AA40B565"/>
<keyword evidence="5 7" id="KW-1133">Transmembrane helix</keyword>
<dbReference type="InterPro" id="IPR007577">
    <property type="entry name" value="GlycoTrfase_DXD_sugar-bd_CS"/>
</dbReference>
<keyword evidence="3 8" id="KW-0808">Transferase</keyword>
<evidence type="ECO:0000256" key="3">
    <source>
        <dbReference type="ARBA" id="ARBA00022679"/>
    </source>
</evidence>
<dbReference type="PANTHER" id="PTHR32385:SF20">
    <property type="entry name" value="MANNOSYL PHOSPHORYLINOSITOL CERAMIDE SYNTHASE CSH1-RELATED"/>
    <property type="match status" value="1"/>
</dbReference>
<evidence type="ECO:0000256" key="6">
    <source>
        <dbReference type="ARBA" id="ARBA00023136"/>
    </source>
</evidence>
<evidence type="ECO:0000313" key="9">
    <source>
        <dbReference type="Proteomes" id="UP001172101"/>
    </source>
</evidence>
<keyword evidence="9" id="KW-1185">Reference proteome</keyword>
<keyword evidence="4 7" id="KW-0812">Transmembrane</keyword>
<evidence type="ECO:0000256" key="1">
    <source>
        <dbReference type="ARBA" id="ARBA00004370"/>
    </source>
</evidence>
<keyword evidence="6 7" id="KW-0472">Membrane</keyword>
<protein>
    <submittedName>
        <fullName evidence="8">Nucleotide-diphospho-sugar transferase</fullName>
    </submittedName>
</protein>
<dbReference type="InterPro" id="IPR029044">
    <property type="entry name" value="Nucleotide-diphossugar_trans"/>
</dbReference>
<feature type="transmembrane region" description="Helical" evidence="7">
    <location>
        <begin position="277"/>
        <end position="304"/>
    </location>
</feature>
<dbReference type="GO" id="GO:0051999">
    <property type="term" value="P:mannosyl-inositol phosphorylceramide biosynthetic process"/>
    <property type="evidence" value="ECO:0007669"/>
    <property type="project" value="TreeGrafter"/>
</dbReference>
<comment type="similarity">
    <text evidence="2">Belongs to the glycosyltransferase 32 family.</text>
</comment>
<dbReference type="PANTHER" id="PTHR32385">
    <property type="entry name" value="MANNOSYL PHOSPHORYLINOSITOL CERAMIDE SYNTHASE"/>
    <property type="match status" value="1"/>
</dbReference>
<proteinExistence type="inferred from homology"/>
<organism evidence="8 9">
    <name type="scientific">Lasiosphaeria miniovina</name>
    <dbReference type="NCBI Taxonomy" id="1954250"/>
    <lineage>
        <taxon>Eukaryota</taxon>
        <taxon>Fungi</taxon>
        <taxon>Dikarya</taxon>
        <taxon>Ascomycota</taxon>
        <taxon>Pezizomycotina</taxon>
        <taxon>Sordariomycetes</taxon>
        <taxon>Sordariomycetidae</taxon>
        <taxon>Sordariales</taxon>
        <taxon>Lasiosphaeriaceae</taxon>
        <taxon>Lasiosphaeria</taxon>
    </lineage>
</organism>
<comment type="subcellular location">
    <subcellularLocation>
        <location evidence="1">Membrane</location>
    </subcellularLocation>
</comment>
<reference evidence="8" key="1">
    <citation type="submission" date="2023-06" db="EMBL/GenBank/DDBJ databases">
        <title>Genome-scale phylogeny and comparative genomics of the fungal order Sordariales.</title>
        <authorList>
            <consortium name="Lawrence Berkeley National Laboratory"/>
            <person name="Hensen N."/>
            <person name="Bonometti L."/>
            <person name="Westerberg I."/>
            <person name="Brannstrom I.O."/>
            <person name="Guillou S."/>
            <person name="Cros-Aarteil S."/>
            <person name="Calhoun S."/>
            <person name="Haridas S."/>
            <person name="Kuo A."/>
            <person name="Mondo S."/>
            <person name="Pangilinan J."/>
            <person name="Riley R."/>
            <person name="LaButti K."/>
            <person name="Andreopoulos B."/>
            <person name="Lipzen A."/>
            <person name="Chen C."/>
            <person name="Yanf M."/>
            <person name="Daum C."/>
            <person name="Ng V."/>
            <person name="Clum A."/>
            <person name="Steindorff A."/>
            <person name="Ohm R."/>
            <person name="Martin F."/>
            <person name="Silar P."/>
            <person name="Natvig D."/>
            <person name="Lalanne C."/>
            <person name="Gautier V."/>
            <person name="Ament-velasquez S.L."/>
            <person name="Kruys A."/>
            <person name="Hutchinson M.I."/>
            <person name="Powell A.J."/>
            <person name="Barry K."/>
            <person name="Miller A.N."/>
            <person name="Grigoriev I.V."/>
            <person name="Debuchy R."/>
            <person name="Gladieux P."/>
            <person name="Thoren M.H."/>
            <person name="Johannesson H."/>
        </authorList>
    </citation>
    <scope>NUCLEOTIDE SEQUENCE</scope>
    <source>
        <strain evidence="8">SMH2392-1A</strain>
    </source>
</reference>
<evidence type="ECO:0000256" key="7">
    <source>
        <dbReference type="SAM" id="Phobius"/>
    </source>
</evidence>
<dbReference type="EMBL" id="JAUIRO010000002">
    <property type="protein sequence ID" value="KAK0727842.1"/>
    <property type="molecule type" value="Genomic_DNA"/>
</dbReference>